<evidence type="ECO:0000313" key="2">
    <source>
        <dbReference type="EMBL" id="EGO23936.1"/>
    </source>
</evidence>
<dbReference type="AlphaFoldDB" id="F8NZB6"/>
<organism>
    <name type="scientific">Serpula lacrymans var. lacrymans (strain S7.9)</name>
    <name type="common">Dry rot fungus</name>
    <dbReference type="NCBI Taxonomy" id="578457"/>
    <lineage>
        <taxon>Eukaryota</taxon>
        <taxon>Fungi</taxon>
        <taxon>Dikarya</taxon>
        <taxon>Basidiomycota</taxon>
        <taxon>Agaricomycotina</taxon>
        <taxon>Agaricomycetes</taxon>
        <taxon>Agaricomycetidae</taxon>
        <taxon>Boletales</taxon>
        <taxon>Coniophorineae</taxon>
        <taxon>Serpulaceae</taxon>
        <taxon>Serpula</taxon>
    </lineage>
</organism>
<dbReference type="EMBL" id="GL945435">
    <property type="protein sequence ID" value="EGO23936.1"/>
    <property type="molecule type" value="Genomic_DNA"/>
</dbReference>
<gene>
    <name evidence="2" type="ORF">SERLADRAFT_439248</name>
</gene>
<feature type="region of interest" description="Disordered" evidence="1">
    <location>
        <begin position="127"/>
        <end position="149"/>
    </location>
</feature>
<protein>
    <submittedName>
        <fullName evidence="2">Uncharacterized protein</fullName>
    </submittedName>
</protein>
<dbReference type="Proteomes" id="UP000008064">
    <property type="component" value="Unassembled WGS sequence"/>
</dbReference>
<evidence type="ECO:0000256" key="1">
    <source>
        <dbReference type="SAM" id="MobiDB-lite"/>
    </source>
</evidence>
<proteinExistence type="predicted"/>
<reference evidence="2" key="1">
    <citation type="submission" date="2011-04" db="EMBL/GenBank/DDBJ databases">
        <title>Evolution of plant cell wall degrading machinery underlies the functional diversity of forest fungi.</title>
        <authorList>
            <consortium name="US DOE Joint Genome Institute (JGI-PGF)"/>
            <person name="Eastwood D.C."/>
            <person name="Floudas D."/>
            <person name="Binder M."/>
            <person name="Majcherczyk A."/>
            <person name="Schneider P."/>
            <person name="Aerts A."/>
            <person name="Asiegbu F.O."/>
            <person name="Baker S.E."/>
            <person name="Barry K."/>
            <person name="Bendiksby M."/>
            <person name="Blumentritt M."/>
            <person name="Coutinho P.M."/>
            <person name="Cullen D."/>
            <person name="Cullen D."/>
            <person name="Gathman A."/>
            <person name="Goodell B."/>
            <person name="Henrissat B."/>
            <person name="Ihrmark K."/>
            <person name="Kauserud H."/>
            <person name="Kohler A."/>
            <person name="LaButti K."/>
            <person name="Lapidus A."/>
            <person name="Lavin J.L."/>
            <person name="Lee Y.-H."/>
            <person name="Lindquist E."/>
            <person name="Lilly W."/>
            <person name="Lucas S."/>
            <person name="Morin E."/>
            <person name="Murat C."/>
            <person name="Oguiza J.A."/>
            <person name="Park J."/>
            <person name="Pisabarro A.G."/>
            <person name="Riley R."/>
            <person name="Rosling A."/>
            <person name="Salamov A."/>
            <person name="Schmidt O."/>
            <person name="Schmutz J."/>
            <person name="Skrede I."/>
            <person name="Stenlid J."/>
            <person name="Wiebenga A."/>
            <person name="Xie X."/>
            <person name="Kues U."/>
            <person name="Hibbett D.S."/>
            <person name="Hoffmeister D."/>
            <person name="Hogberg N."/>
            <person name="Martin F."/>
            <person name="Grigoriev I.V."/>
            <person name="Watkinson S.C."/>
        </authorList>
    </citation>
    <scope>NUCLEOTIDE SEQUENCE</scope>
    <source>
        <strain evidence="2">S7.9</strain>
    </source>
</reference>
<dbReference type="RefSeq" id="XP_007319698.1">
    <property type="nucleotide sequence ID" value="XM_007319636.1"/>
</dbReference>
<accession>F8NZB6</accession>
<dbReference type="GeneID" id="18815170"/>
<name>F8NZB6_SERL9</name>
<sequence>MHEPPRTRPNHREPATPMPRQNILFIKKHIPPFHDFHEKNAFAPRHSAHSLFGPKACVVASQFGFSFRQRFDMVIRRTTSTTSKGPSGPDPFFSVRVILPIPSSLSLKIACEPVRLTLAPSLPLIPDRSSHRSLPPPSILGGNDPDPST</sequence>
<dbReference type="KEGG" id="sla:SERLADRAFT_439248"/>
<dbReference type="HOGENOM" id="CLU_1750798_0_0_1"/>